<proteinExistence type="predicted"/>
<reference evidence="1 2" key="1">
    <citation type="submission" date="2017-06" db="EMBL/GenBank/DDBJ databases">
        <title>Draft genome sequence of anaerobic fermentative bacterium Anaeromicrobium sediminis DY2726D isolated from West Pacific Ocean sediments.</title>
        <authorList>
            <person name="Zeng X."/>
        </authorList>
    </citation>
    <scope>NUCLEOTIDE SEQUENCE [LARGE SCALE GENOMIC DNA]</scope>
    <source>
        <strain evidence="1 2">DY2726D</strain>
    </source>
</reference>
<evidence type="ECO:0000313" key="1">
    <source>
        <dbReference type="EMBL" id="PAB57035.1"/>
    </source>
</evidence>
<dbReference type="AlphaFoldDB" id="A0A267MDU4"/>
<sequence>MEKNARQNVEDSLNKLNQVESDLTNAVEMVENPNAKKKMKKVLRKVNNMTNSMEGITNQLSDDTPVGGIH</sequence>
<comment type="caution">
    <text evidence="1">The sequence shown here is derived from an EMBL/GenBank/DDBJ whole genome shotgun (WGS) entry which is preliminary data.</text>
</comment>
<gene>
    <name evidence="1" type="ORF">CCE28_19845</name>
</gene>
<keyword evidence="2" id="KW-1185">Reference proteome</keyword>
<name>A0A267MDU4_9FIRM</name>
<dbReference type="EMBL" id="NIBG01000029">
    <property type="protein sequence ID" value="PAB57035.1"/>
    <property type="molecule type" value="Genomic_DNA"/>
</dbReference>
<dbReference type="RefSeq" id="WP_095135654.1">
    <property type="nucleotide sequence ID" value="NZ_NIBG01000029.1"/>
</dbReference>
<evidence type="ECO:0000313" key="2">
    <source>
        <dbReference type="Proteomes" id="UP000216024"/>
    </source>
</evidence>
<protein>
    <submittedName>
        <fullName evidence="1">Uncharacterized protein</fullName>
    </submittedName>
</protein>
<organism evidence="1 2">
    <name type="scientific">Anaeromicrobium sediminis</name>
    <dbReference type="NCBI Taxonomy" id="1478221"/>
    <lineage>
        <taxon>Bacteria</taxon>
        <taxon>Bacillati</taxon>
        <taxon>Bacillota</taxon>
        <taxon>Clostridia</taxon>
        <taxon>Peptostreptococcales</taxon>
        <taxon>Thermotaleaceae</taxon>
        <taxon>Anaeromicrobium</taxon>
    </lineage>
</organism>
<dbReference type="Proteomes" id="UP000216024">
    <property type="component" value="Unassembled WGS sequence"/>
</dbReference>
<accession>A0A267MDU4</accession>